<gene>
    <name evidence="1" type="ORF">K505DRAFT_26595</name>
</gene>
<keyword evidence="2" id="KW-1185">Reference proteome</keyword>
<organism evidence="1 2">
    <name type="scientific">Melanomma pulvis-pyrius CBS 109.77</name>
    <dbReference type="NCBI Taxonomy" id="1314802"/>
    <lineage>
        <taxon>Eukaryota</taxon>
        <taxon>Fungi</taxon>
        <taxon>Dikarya</taxon>
        <taxon>Ascomycota</taxon>
        <taxon>Pezizomycotina</taxon>
        <taxon>Dothideomycetes</taxon>
        <taxon>Pleosporomycetidae</taxon>
        <taxon>Pleosporales</taxon>
        <taxon>Melanommataceae</taxon>
        <taxon>Melanomma</taxon>
    </lineage>
</organism>
<protein>
    <submittedName>
        <fullName evidence="1">Uncharacterized protein</fullName>
    </submittedName>
</protein>
<sequence length="107" mass="11556">MRTGIGSRLLHLKFAKAASSRTIGSGAFSLSLVPPNTSGADEPSNTHSAVHLPSIDIVLWYRPSLSRFISRLVFAMKTSISSVLFDWRSSLVSHGSYISPAIYGGVY</sequence>
<evidence type="ECO:0000313" key="2">
    <source>
        <dbReference type="Proteomes" id="UP000799757"/>
    </source>
</evidence>
<proteinExistence type="predicted"/>
<dbReference type="Proteomes" id="UP000799757">
    <property type="component" value="Unassembled WGS sequence"/>
</dbReference>
<dbReference type="EMBL" id="MU001891">
    <property type="protein sequence ID" value="KAF2794417.1"/>
    <property type="molecule type" value="Genomic_DNA"/>
</dbReference>
<name>A0A6A6XFD7_9PLEO</name>
<dbReference type="AlphaFoldDB" id="A0A6A6XFD7"/>
<evidence type="ECO:0000313" key="1">
    <source>
        <dbReference type="EMBL" id="KAF2794417.1"/>
    </source>
</evidence>
<accession>A0A6A6XFD7</accession>
<reference evidence="1" key="1">
    <citation type="journal article" date="2020" name="Stud. Mycol.">
        <title>101 Dothideomycetes genomes: a test case for predicting lifestyles and emergence of pathogens.</title>
        <authorList>
            <person name="Haridas S."/>
            <person name="Albert R."/>
            <person name="Binder M."/>
            <person name="Bloem J."/>
            <person name="Labutti K."/>
            <person name="Salamov A."/>
            <person name="Andreopoulos B."/>
            <person name="Baker S."/>
            <person name="Barry K."/>
            <person name="Bills G."/>
            <person name="Bluhm B."/>
            <person name="Cannon C."/>
            <person name="Castanera R."/>
            <person name="Culley D."/>
            <person name="Daum C."/>
            <person name="Ezra D."/>
            <person name="Gonzalez J."/>
            <person name="Henrissat B."/>
            <person name="Kuo A."/>
            <person name="Liang C."/>
            <person name="Lipzen A."/>
            <person name="Lutzoni F."/>
            <person name="Magnuson J."/>
            <person name="Mondo S."/>
            <person name="Nolan M."/>
            <person name="Ohm R."/>
            <person name="Pangilinan J."/>
            <person name="Park H.-J."/>
            <person name="Ramirez L."/>
            <person name="Alfaro M."/>
            <person name="Sun H."/>
            <person name="Tritt A."/>
            <person name="Yoshinaga Y."/>
            <person name="Zwiers L.-H."/>
            <person name="Turgeon B."/>
            <person name="Goodwin S."/>
            <person name="Spatafora J."/>
            <person name="Crous P."/>
            <person name="Grigoriev I."/>
        </authorList>
    </citation>
    <scope>NUCLEOTIDE SEQUENCE</scope>
    <source>
        <strain evidence="1">CBS 109.77</strain>
    </source>
</reference>